<dbReference type="EMBL" id="CM004392">
    <property type="protein sequence ID" value="KAG8652302.1"/>
    <property type="molecule type" value="Genomic_DNA"/>
</dbReference>
<accession>A0ACB7HII1</accession>
<keyword evidence="2" id="KW-1185">Reference proteome</keyword>
<evidence type="ECO:0000313" key="1">
    <source>
        <dbReference type="EMBL" id="KAG8652302.1"/>
    </source>
</evidence>
<sequence>MVLYQQEVGSLSKIKSIFNKLKIKPDVFFSLSSVDQSIEPRIILAELTVQDFHDA</sequence>
<gene>
    <name evidence="1" type="ORF">MANES_06G077401v8</name>
</gene>
<organism evidence="1 2">
    <name type="scientific">Manihot esculenta</name>
    <name type="common">Cassava</name>
    <name type="synonym">Jatropha manihot</name>
    <dbReference type="NCBI Taxonomy" id="3983"/>
    <lineage>
        <taxon>Eukaryota</taxon>
        <taxon>Viridiplantae</taxon>
        <taxon>Streptophyta</taxon>
        <taxon>Embryophyta</taxon>
        <taxon>Tracheophyta</taxon>
        <taxon>Spermatophyta</taxon>
        <taxon>Magnoliopsida</taxon>
        <taxon>eudicotyledons</taxon>
        <taxon>Gunneridae</taxon>
        <taxon>Pentapetalae</taxon>
        <taxon>rosids</taxon>
        <taxon>fabids</taxon>
        <taxon>Malpighiales</taxon>
        <taxon>Euphorbiaceae</taxon>
        <taxon>Crotonoideae</taxon>
        <taxon>Manihoteae</taxon>
        <taxon>Manihot</taxon>
    </lineage>
</organism>
<evidence type="ECO:0000313" key="2">
    <source>
        <dbReference type="Proteomes" id="UP000091857"/>
    </source>
</evidence>
<proteinExistence type="predicted"/>
<comment type="caution">
    <text evidence="1">The sequence shown here is derived from an EMBL/GenBank/DDBJ whole genome shotgun (WGS) entry which is preliminary data.</text>
</comment>
<name>A0ACB7HII1_MANES</name>
<reference evidence="2" key="1">
    <citation type="journal article" date="2016" name="Nat. Biotechnol.">
        <title>Sequencing wild and cultivated cassava and related species reveals extensive interspecific hybridization and genetic diversity.</title>
        <authorList>
            <person name="Bredeson J.V."/>
            <person name="Lyons J.B."/>
            <person name="Prochnik S.E."/>
            <person name="Wu G.A."/>
            <person name="Ha C.M."/>
            <person name="Edsinger-Gonzales E."/>
            <person name="Grimwood J."/>
            <person name="Schmutz J."/>
            <person name="Rabbi I.Y."/>
            <person name="Egesi C."/>
            <person name="Nauluvula P."/>
            <person name="Lebot V."/>
            <person name="Ndunguru J."/>
            <person name="Mkamilo G."/>
            <person name="Bart R.S."/>
            <person name="Setter T.L."/>
            <person name="Gleadow R.M."/>
            <person name="Kulakow P."/>
            <person name="Ferguson M.E."/>
            <person name="Rounsley S."/>
            <person name="Rokhsar D.S."/>
        </authorList>
    </citation>
    <scope>NUCLEOTIDE SEQUENCE [LARGE SCALE GENOMIC DNA]</scope>
    <source>
        <strain evidence="2">cv. AM560-2</strain>
    </source>
</reference>
<protein>
    <submittedName>
        <fullName evidence="1">Uncharacterized protein</fullName>
    </submittedName>
</protein>
<dbReference type="Proteomes" id="UP000091857">
    <property type="component" value="Chromosome 6"/>
</dbReference>